<reference evidence="12" key="1">
    <citation type="submission" date="2025-08" db="UniProtKB">
        <authorList>
            <consortium name="RefSeq"/>
        </authorList>
    </citation>
    <scope>IDENTIFICATION</scope>
    <source>
        <tissue evidence="12">Muscle</tissue>
    </source>
</reference>
<keyword evidence="9" id="KW-1133">Transmembrane helix</keyword>
<dbReference type="PANTHER" id="PTHR13693:SF3">
    <property type="entry name" value="LD36009P"/>
    <property type="match status" value="1"/>
</dbReference>
<name>A0ABM1BDJ4_LIMPO</name>
<comment type="similarity">
    <text evidence="2 8">Belongs to the class-II pyridoxal-phosphate-dependent aminotransferase family.</text>
</comment>
<keyword evidence="4" id="KW-0808">Transferase</keyword>
<dbReference type="InterPro" id="IPR001917">
    <property type="entry name" value="Aminotrans_II_pyridoxalP_BS"/>
</dbReference>
<feature type="transmembrane region" description="Helical" evidence="9">
    <location>
        <begin position="43"/>
        <end position="62"/>
    </location>
</feature>
<evidence type="ECO:0000313" key="12">
    <source>
        <dbReference type="RefSeq" id="XP_013779807.1"/>
    </source>
</evidence>
<evidence type="ECO:0000256" key="7">
    <source>
        <dbReference type="ARBA" id="ARBA00048528"/>
    </source>
</evidence>
<evidence type="ECO:0000256" key="1">
    <source>
        <dbReference type="ARBA" id="ARBA00001933"/>
    </source>
</evidence>
<dbReference type="Pfam" id="PF00155">
    <property type="entry name" value="Aminotran_1_2"/>
    <property type="match status" value="1"/>
</dbReference>
<proteinExistence type="inferred from homology"/>
<evidence type="ECO:0000259" key="10">
    <source>
        <dbReference type="Pfam" id="PF00155"/>
    </source>
</evidence>
<dbReference type="Gene3D" id="3.90.1150.10">
    <property type="entry name" value="Aspartate Aminotransferase, domain 1"/>
    <property type="match status" value="1"/>
</dbReference>
<organism evidence="11 12">
    <name type="scientific">Limulus polyphemus</name>
    <name type="common">Atlantic horseshoe crab</name>
    <dbReference type="NCBI Taxonomy" id="6850"/>
    <lineage>
        <taxon>Eukaryota</taxon>
        <taxon>Metazoa</taxon>
        <taxon>Ecdysozoa</taxon>
        <taxon>Arthropoda</taxon>
        <taxon>Chelicerata</taxon>
        <taxon>Merostomata</taxon>
        <taxon>Xiphosura</taxon>
        <taxon>Limulidae</taxon>
        <taxon>Limulus</taxon>
    </lineage>
</organism>
<dbReference type="EC" id="2.3.1.50" evidence="3"/>
<dbReference type="InterPro" id="IPR015421">
    <property type="entry name" value="PyrdxlP-dep_Trfase_major"/>
</dbReference>
<feature type="domain" description="Aminotransferase class I/classII large" evidence="10">
    <location>
        <begin position="143"/>
        <end position="501"/>
    </location>
</feature>
<evidence type="ECO:0000256" key="3">
    <source>
        <dbReference type="ARBA" id="ARBA00013220"/>
    </source>
</evidence>
<evidence type="ECO:0000313" key="11">
    <source>
        <dbReference type="Proteomes" id="UP000694941"/>
    </source>
</evidence>
<evidence type="ECO:0000256" key="5">
    <source>
        <dbReference type="ARBA" id="ARBA00022898"/>
    </source>
</evidence>
<dbReference type="InterPro" id="IPR050087">
    <property type="entry name" value="AON_synthase_class-II"/>
</dbReference>
<dbReference type="CDD" id="cd06454">
    <property type="entry name" value="KBL_like"/>
    <property type="match status" value="1"/>
</dbReference>
<comment type="catalytic activity">
    <reaction evidence="7">
        <text>L-serine + hexadecanoyl-CoA + H(+) = 3-oxosphinganine + CO2 + CoA</text>
        <dbReference type="Rhea" id="RHEA:14761"/>
        <dbReference type="ChEBI" id="CHEBI:15378"/>
        <dbReference type="ChEBI" id="CHEBI:16526"/>
        <dbReference type="ChEBI" id="CHEBI:33384"/>
        <dbReference type="ChEBI" id="CHEBI:57287"/>
        <dbReference type="ChEBI" id="CHEBI:57379"/>
        <dbReference type="ChEBI" id="CHEBI:58299"/>
        <dbReference type="EC" id="2.3.1.50"/>
    </reaction>
</comment>
<protein>
    <recommendedName>
        <fullName evidence="3">serine C-palmitoyltransferase</fullName>
        <ecNumber evidence="3">2.3.1.50</ecNumber>
    </recommendedName>
</protein>
<evidence type="ECO:0000256" key="8">
    <source>
        <dbReference type="RuleBase" id="RU003693"/>
    </source>
</evidence>
<gene>
    <name evidence="12" type="primary">LOC106464225</name>
</gene>
<dbReference type="InterPro" id="IPR004839">
    <property type="entry name" value="Aminotransferase_I/II_large"/>
</dbReference>
<keyword evidence="11" id="KW-1185">Reference proteome</keyword>
<keyword evidence="6" id="KW-0012">Acyltransferase</keyword>
<keyword evidence="5 8" id="KW-0663">Pyridoxal phosphate</keyword>
<dbReference type="PANTHER" id="PTHR13693">
    <property type="entry name" value="CLASS II AMINOTRANSFERASE/8-AMINO-7-OXONONANOATE SYNTHASE"/>
    <property type="match status" value="1"/>
</dbReference>
<accession>A0ABM1BDJ4</accession>
<dbReference type="RefSeq" id="XP_013779807.1">
    <property type="nucleotide sequence ID" value="XM_013924353.2"/>
</dbReference>
<dbReference type="InterPro" id="IPR015422">
    <property type="entry name" value="PyrdxlP-dep_Trfase_small"/>
</dbReference>
<evidence type="ECO:0000256" key="4">
    <source>
        <dbReference type="ARBA" id="ARBA00022679"/>
    </source>
</evidence>
<keyword evidence="9" id="KW-0812">Transmembrane</keyword>
<dbReference type="SUPFAM" id="SSF53383">
    <property type="entry name" value="PLP-dependent transferases"/>
    <property type="match status" value="1"/>
</dbReference>
<sequence length="520" mass="57981">MALERRKNGFVQKSSNGFIYPKNSPKRIKLDDKSFEHFEETPLYVAILTYLCYAVLTIFGHIRDFMRRNGLVESHSAMEKDRKGYVPLYHSFESFYTRNIYRRICDCWNQPIGSVPGAFIDVKQRVSTDKNWHFKMTGESIRVLNMGSYNYLGFAQTDGPCADAVEESIHHYGVGVGSTCHELGTLDVHIELQALVAEFLGVEDSIVFGMGFATNSTNIPTLVKKGCLIFSDELNHASLVLGCRLSGAVIQVVKHNDPIDLEKKIREAIISGQPTTHLPWKKIIIVVEGVYSMEGSIAKLPEIIRIKKKYNAYLYLDEAHSIGALGPNGRGVVDFYGCDPRDIDLLMGTFTKSFGAAGGYIAGSKKLIHHIRIHSHSAVYANSIAAPIAQQIVSAMEIIMGKDGTGIGQKKIQQLAWNTRYVHDNLRKMGFIVYGHDYSPVVPVLLYVPTKIAAFQRILMERGVATVVVGFPATPLVESRARFCMSAAHTKEMLDEALKVIDEVGDIIGVKYLQHKMNKS</sequence>
<dbReference type="GeneID" id="106464225"/>
<evidence type="ECO:0000256" key="9">
    <source>
        <dbReference type="SAM" id="Phobius"/>
    </source>
</evidence>
<evidence type="ECO:0000256" key="6">
    <source>
        <dbReference type="ARBA" id="ARBA00023315"/>
    </source>
</evidence>
<dbReference type="InterPro" id="IPR015424">
    <property type="entry name" value="PyrdxlP-dep_Trfase"/>
</dbReference>
<comment type="cofactor">
    <cofactor evidence="1 8">
        <name>pyridoxal 5'-phosphate</name>
        <dbReference type="ChEBI" id="CHEBI:597326"/>
    </cofactor>
</comment>
<keyword evidence="9" id="KW-0472">Membrane</keyword>
<dbReference type="Proteomes" id="UP000694941">
    <property type="component" value="Unplaced"/>
</dbReference>
<dbReference type="PROSITE" id="PS00599">
    <property type="entry name" value="AA_TRANSFER_CLASS_2"/>
    <property type="match status" value="1"/>
</dbReference>
<evidence type="ECO:0000256" key="2">
    <source>
        <dbReference type="ARBA" id="ARBA00008392"/>
    </source>
</evidence>
<dbReference type="Gene3D" id="3.40.640.10">
    <property type="entry name" value="Type I PLP-dependent aspartate aminotransferase-like (Major domain)"/>
    <property type="match status" value="1"/>
</dbReference>